<reference evidence="2 3" key="1">
    <citation type="journal article" date="2013" name="Genome Announc.">
        <title>Complete Genome Sequence of Mycoplasma hyorhinis Strain SK76.</title>
        <authorList>
            <person name="Goodison S."/>
            <person name="Urquidi V."/>
            <person name="Kumar D."/>
            <person name="Reyes L."/>
            <person name="Rosser C.J."/>
        </authorList>
    </citation>
    <scope>NUCLEOTIDE SEQUENCE [LARGE SCALE GENOMIC DNA]</scope>
    <source>
        <strain evidence="2 3">SK76</strain>
    </source>
</reference>
<keyword evidence="1" id="KW-0812">Transmembrane</keyword>
<name>A0AAI8AMH4_MESHY</name>
<dbReference type="EMBL" id="CP003914">
    <property type="protein sequence ID" value="AFX74086.1"/>
    <property type="molecule type" value="Genomic_DNA"/>
</dbReference>
<keyword evidence="1" id="KW-0472">Membrane</keyword>
<proteinExistence type="predicted"/>
<evidence type="ECO:0000313" key="3">
    <source>
        <dbReference type="Proteomes" id="UP000009399"/>
    </source>
</evidence>
<sequence length="66" mass="7676">MSEESTLSLLANLLDLILFIALKSHAIVKALIDGIENIKPKIFIEYKFIFFLFFKLISLYSFYKLS</sequence>
<feature type="transmembrane region" description="Helical" evidence="1">
    <location>
        <begin position="43"/>
        <end position="63"/>
    </location>
</feature>
<organism evidence="2 3">
    <name type="scientific">Mesomycoplasma hyorhinis SK76</name>
    <dbReference type="NCBI Taxonomy" id="1118964"/>
    <lineage>
        <taxon>Bacteria</taxon>
        <taxon>Bacillati</taxon>
        <taxon>Mycoplasmatota</taxon>
        <taxon>Mycoplasmoidales</taxon>
        <taxon>Metamycoplasmataceae</taxon>
        <taxon>Mesomycoplasma</taxon>
    </lineage>
</organism>
<keyword evidence="1" id="KW-1133">Transmembrane helix</keyword>
<dbReference type="KEGG" id="mhs:MOS_155"/>
<protein>
    <submittedName>
        <fullName evidence="2">Uncharacterized protein</fullName>
    </submittedName>
</protein>
<dbReference type="AlphaFoldDB" id="A0AAI8AMH4"/>
<evidence type="ECO:0000313" key="2">
    <source>
        <dbReference type="EMBL" id="AFX74086.1"/>
    </source>
</evidence>
<feature type="transmembrane region" description="Helical" evidence="1">
    <location>
        <begin position="6"/>
        <end position="22"/>
    </location>
</feature>
<accession>A0AAI8AMH4</accession>
<gene>
    <name evidence="2" type="ORF">MOS_155</name>
</gene>
<evidence type="ECO:0000256" key="1">
    <source>
        <dbReference type="SAM" id="Phobius"/>
    </source>
</evidence>
<dbReference type="Proteomes" id="UP000009399">
    <property type="component" value="Chromosome"/>
</dbReference>